<evidence type="ECO:0008006" key="3">
    <source>
        <dbReference type="Google" id="ProtNLM"/>
    </source>
</evidence>
<dbReference type="OrthoDB" id="6123at2759"/>
<comment type="caution">
    <text evidence="1">The sequence shown here is derived from an EMBL/GenBank/DDBJ whole genome shotgun (WGS) entry which is preliminary data.</text>
</comment>
<reference evidence="1" key="1">
    <citation type="journal article" date="2021" name="Nat. Commun.">
        <title>Genetic determinants of endophytism in the Arabidopsis root mycobiome.</title>
        <authorList>
            <person name="Mesny F."/>
            <person name="Miyauchi S."/>
            <person name="Thiergart T."/>
            <person name="Pickel B."/>
            <person name="Atanasova L."/>
            <person name="Karlsson M."/>
            <person name="Huettel B."/>
            <person name="Barry K.W."/>
            <person name="Haridas S."/>
            <person name="Chen C."/>
            <person name="Bauer D."/>
            <person name="Andreopoulos W."/>
            <person name="Pangilinan J."/>
            <person name="LaButti K."/>
            <person name="Riley R."/>
            <person name="Lipzen A."/>
            <person name="Clum A."/>
            <person name="Drula E."/>
            <person name="Henrissat B."/>
            <person name="Kohler A."/>
            <person name="Grigoriev I.V."/>
            <person name="Martin F.M."/>
            <person name="Hacquard S."/>
        </authorList>
    </citation>
    <scope>NUCLEOTIDE SEQUENCE</scope>
    <source>
        <strain evidence="1">MPI-CAGE-AT-0147</strain>
    </source>
</reference>
<gene>
    <name evidence="1" type="ORF">EDB81DRAFT_772584</name>
</gene>
<evidence type="ECO:0000313" key="1">
    <source>
        <dbReference type="EMBL" id="KAH7176410.1"/>
    </source>
</evidence>
<dbReference type="EMBL" id="JAGMUV010000001">
    <property type="protein sequence ID" value="KAH7176410.1"/>
    <property type="molecule type" value="Genomic_DNA"/>
</dbReference>
<sequence length="145" mass="15836">MVLDPPMAMDTDNCSAAFFPPTANRPVSSARAGLAGSMSNRKNEGWRGYGLGQADNKARQSVSTLLPTVFTINAGSNDSIQDFRIQNSGQRMADMLEYLSQASPTSSIILSTMLVNADKEVNSRVLRANDQLREPAKLKELNKRE</sequence>
<accession>A0A9P9JN58</accession>
<protein>
    <recommendedName>
        <fullName evidence="3">SGNH hydrolase-type esterase domain-containing protein</fullName>
    </recommendedName>
</protein>
<dbReference type="InterPro" id="IPR036514">
    <property type="entry name" value="SGNH_hydro_sf"/>
</dbReference>
<keyword evidence="2" id="KW-1185">Reference proteome</keyword>
<evidence type="ECO:0000313" key="2">
    <source>
        <dbReference type="Proteomes" id="UP000738349"/>
    </source>
</evidence>
<name>A0A9P9JN58_9HYPO</name>
<dbReference type="AlphaFoldDB" id="A0A9P9JN58"/>
<dbReference type="Gene3D" id="3.40.50.1110">
    <property type="entry name" value="SGNH hydrolase"/>
    <property type="match status" value="1"/>
</dbReference>
<dbReference type="SUPFAM" id="SSF52266">
    <property type="entry name" value="SGNH hydrolase"/>
    <property type="match status" value="1"/>
</dbReference>
<organism evidence="1 2">
    <name type="scientific">Dactylonectria macrodidyma</name>
    <dbReference type="NCBI Taxonomy" id="307937"/>
    <lineage>
        <taxon>Eukaryota</taxon>
        <taxon>Fungi</taxon>
        <taxon>Dikarya</taxon>
        <taxon>Ascomycota</taxon>
        <taxon>Pezizomycotina</taxon>
        <taxon>Sordariomycetes</taxon>
        <taxon>Hypocreomycetidae</taxon>
        <taxon>Hypocreales</taxon>
        <taxon>Nectriaceae</taxon>
        <taxon>Dactylonectria</taxon>
    </lineage>
</organism>
<proteinExistence type="predicted"/>
<dbReference type="Proteomes" id="UP000738349">
    <property type="component" value="Unassembled WGS sequence"/>
</dbReference>